<evidence type="ECO:0000313" key="1">
    <source>
        <dbReference type="EMBL" id="OWA53754.1"/>
    </source>
</evidence>
<proteinExistence type="predicted"/>
<keyword evidence="2" id="KW-1185">Reference proteome</keyword>
<protein>
    <submittedName>
        <fullName evidence="1">Uncharacterized protein</fullName>
    </submittedName>
</protein>
<name>A0A9X6NPX5_HYPEX</name>
<accession>A0A9X6NPX5</accession>
<dbReference type="EMBL" id="MTYJ01000344">
    <property type="protein sequence ID" value="OWA53754.1"/>
    <property type="molecule type" value="Genomic_DNA"/>
</dbReference>
<reference evidence="2" key="1">
    <citation type="submission" date="2017-01" db="EMBL/GenBank/DDBJ databases">
        <title>Comparative genomics of anhydrobiosis in the tardigrade Hypsibius dujardini.</title>
        <authorList>
            <person name="Yoshida Y."/>
            <person name="Koutsovoulos G."/>
            <person name="Laetsch D."/>
            <person name="Stevens L."/>
            <person name="Kumar S."/>
            <person name="Horikawa D."/>
            <person name="Ishino K."/>
            <person name="Komine S."/>
            <person name="Tomita M."/>
            <person name="Blaxter M."/>
            <person name="Arakawa K."/>
        </authorList>
    </citation>
    <scope>NUCLEOTIDE SEQUENCE [LARGE SCALE GENOMIC DNA]</scope>
    <source>
        <strain evidence="2">Z151</strain>
    </source>
</reference>
<organism evidence="1 2">
    <name type="scientific">Hypsibius exemplaris</name>
    <name type="common">Freshwater tardigrade</name>
    <dbReference type="NCBI Taxonomy" id="2072580"/>
    <lineage>
        <taxon>Eukaryota</taxon>
        <taxon>Metazoa</taxon>
        <taxon>Ecdysozoa</taxon>
        <taxon>Tardigrada</taxon>
        <taxon>Eutardigrada</taxon>
        <taxon>Parachela</taxon>
        <taxon>Hypsibioidea</taxon>
        <taxon>Hypsibiidae</taxon>
        <taxon>Hypsibius</taxon>
    </lineage>
</organism>
<sequence length="78" mass="8853">LFSLLGILVRACLHSKMVKVVQRTFPDSVGKADQITSLDESWSEHSSNSYVGVKKESRKFYAMSWGMSQDPQTMRFGH</sequence>
<dbReference type="Proteomes" id="UP000192578">
    <property type="component" value="Unassembled WGS sequence"/>
</dbReference>
<comment type="caution">
    <text evidence="1">The sequence shown here is derived from an EMBL/GenBank/DDBJ whole genome shotgun (WGS) entry which is preliminary data.</text>
</comment>
<gene>
    <name evidence="1" type="ORF">BV898_18176</name>
</gene>
<evidence type="ECO:0000313" key="2">
    <source>
        <dbReference type="Proteomes" id="UP000192578"/>
    </source>
</evidence>
<dbReference type="AlphaFoldDB" id="A0A9X6NPX5"/>
<feature type="non-terminal residue" evidence="1">
    <location>
        <position position="1"/>
    </location>
</feature>